<feature type="domain" description="Ig-like SoxY" evidence="1">
    <location>
        <begin position="35"/>
        <end position="140"/>
    </location>
</feature>
<dbReference type="InterPro" id="IPR038162">
    <property type="entry name" value="SoxY_sf"/>
</dbReference>
<dbReference type="EMBL" id="JAUHHC010000002">
    <property type="protein sequence ID" value="MDN3920415.1"/>
    <property type="molecule type" value="Genomic_DNA"/>
</dbReference>
<reference evidence="2 3" key="1">
    <citation type="submission" date="2023-06" db="EMBL/GenBank/DDBJ databases">
        <title>Pelomonas sp. PFR6 16S ribosomal RNA gene Genome sequencing and assembly.</title>
        <authorList>
            <person name="Woo H."/>
        </authorList>
    </citation>
    <scope>NUCLEOTIDE SEQUENCE [LARGE SCALE GENOMIC DNA]</scope>
    <source>
        <strain evidence="2 3">PFR6</strain>
    </source>
</reference>
<dbReference type="Proteomes" id="UP001228044">
    <property type="component" value="Unassembled WGS sequence"/>
</dbReference>
<name>A0ABT8DTR1_9BURK</name>
<accession>A0ABT8DTR1</accession>
<evidence type="ECO:0000313" key="2">
    <source>
        <dbReference type="EMBL" id="MDN3920415.1"/>
    </source>
</evidence>
<dbReference type="NCBIfam" id="TIGR04487">
    <property type="entry name" value="SoxY_para_1"/>
    <property type="match status" value="1"/>
</dbReference>
<organism evidence="2 3">
    <name type="scientific">Roseateles violae</name>
    <dbReference type="NCBI Taxonomy" id="3058042"/>
    <lineage>
        <taxon>Bacteria</taxon>
        <taxon>Pseudomonadati</taxon>
        <taxon>Pseudomonadota</taxon>
        <taxon>Betaproteobacteria</taxon>
        <taxon>Burkholderiales</taxon>
        <taxon>Sphaerotilaceae</taxon>
        <taxon>Roseateles</taxon>
    </lineage>
</organism>
<dbReference type="PIRSF" id="PIRSF010312">
    <property type="entry name" value="Sulphur_oxidation_SoxY"/>
    <property type="match status" value="1"/>
</dbReference>
<dbReference type="Gene3D" id="2.60.40.2470">
    <property type="entry name" value="SoxY domain"/>
    <property type="match status" value="1"/>
</dbReference>
<dbReference type="InterPro" id="IPR030997">
    <property type="entry name" value="SoxY_para_1"/>
</dbReference>
<dbReference type="RefSeq" id="WP_290358714.1">
    <property type="nucleotide sequence ID" value="NZ_JAUHHC010000002.1"/>
</dbReference>
<dbReference type="InterPro" id="IPR032711">
    <property type="entry name" value="SoxY"/>
</dbReference>
<evidence type="ECO:0000313" key="3">
    <source>
        <dbReference type="Proteomes" id="UP001228044"/>
    </source>
</evidence>
<evidence type="ECO:0000259" key="1">
    <source>
        <dbReference type="Pfam" id="PF13501"/>
    </source>
</evidence>
<gene>
    <name evidence="2" type="ORF">QWJ38_09020</name>
</gene>
<keyword evidence="3" id="KW-1185">Reference proteome</keyword>
<dbReference type="Pfam" id="PF13501">
    <property type="entry name" value="SoxY"/>
    <property type="match status" value="1"/>
</dbReference>
<dbReference type="InterPro" id="IPR016568">
    <property type="entry name" value="Sulphur_oxidation_SoxY"/>
</dbReference>
<proteinExistence type="predicted"/>
<sequence>MRRRAMLIGLGATVLLRPARATSEELAAAIRAYTGGIEPQPGRVHIDIAPLVENGNAVPVTVSVDSAMSEAEHVQAIALFNQLNPQRDVARFTLSLAQGRAQVGTRIRLATSQQLVAIARFNDGSFHAQTVEVVVTLAACVE</sequence>
<protein>
    <submittedName>
        <fullName evidence="2">SoxY-related AACIE arm protein</fullName>
    </submittedName>
</protein>
<comment type="caution">
    <text evidence="2">The sequence shown here is derived from an EMBL/GenBank/DDBJ whole genome shotgun (WGS) entry which is preliminary data.</text>
</comment>